<evidence type="ECO:0000313" key="3">
    <source>
        <dbReference type="EMBL" id="KAF7636061.1"/>
    </source>
</evidence>
<comment type="caution">
    <text evidence="3">The sequence shown here is derived from an EMBL/GenBank/DDBJ whole genome shotgun (WGS) entry which is preliminary data.</text>
</comment>
<reference evidence="3" key="1">
    <citation type="journal article" date="2020" name="Ecol. Evol.">
        <title>Genome structure and content of the rice root-knot nematode (Meloidogyne graminicola).</title>
        <authorList>
            <person name="Phan N.T."/>
            <person name="Danchin E.G.J."/>
            <person name="Klopp C."/>
            <person name="Perfus-Barbeoch L."/>
            <person name="Kozlowski D.K."/>
            <person name="Koutsovoulos G.D."/>
            <person name="Lopez-Roques C."/>
            <person name="Bouchez O."/>
            <person name="Zahm M."/>
            <person name="Besnard G."/>
            <person name="Bellafiore S."/>
        </authorList>
    </citation>
    <scope>NUCLEOTIDE SEQUENCE</scope>
    <source>
        <strain evidence="3">VN-18</strain>
    </source>
</reference>
<feature type="signal peptide" evidence="1">
    <location>
        <begin position="1"/>
        <end position="16"/>
    </location>
</feature>
<dbReference type="AlphaFoldDB" id="A0A8S9ZRJ8"/>
<dbReference type="InterPro" id="IPR045165">
    <property type="entry name" value="Nitrobindin"/>
</dbReference>
<organism evidence="3 4">
    <name type="scientific">Meloidogyne graminicola</name>
    <dbReference type="NCBI Taxonomy" id="189291"/>
    <lineage>
        <taxon>Eukaryota</taxon>
        <taxon>Metazoa</taxon>
        <taxon>Ecdysozoa</taxon>
        <taxon>Nematoda</taxon>
        <taxon>Chromadorea</taxon>
        <taxon>Rhabditida</taxon>
        <taxon>Tylenchina</taxon>
        <taxon>Tylenchomorpha</taxon>
        <taxon>Tylenchoidea</taxon>
        <taxon>Meloidogynidae</taxon>
        <taxon>Meloidogyninae</taxon>
        <taxon>Meloidogyne</taxon>
    </lineage>
</organism>
<sequence length="294" mass="33999">MFKIILFILLFSKIKSFSKSTTSLSIISNEEIKYKIILSKQLNTNKININTTTTTTTTSTATTTTTTMTPRPRPQRCRSMSNALWVAHQPNRCEEDLEMLPFCRLSCRICGNFTLEFSEIEEKYDLRKIPSSLHKLAFLIGRWRSDFGGKADFPTIPKFTYGEELDFSLGTIMKIPVLNYSAFAWDNSEHNLTELHSENGFIAGSPNSSLISMNTVMSNGFVTIEEGEEKDNSIRFELQRIGRIKFSRDLPVRRMVREWILLNESHLEARLHMSTLTHRMLLHTHIIYEKIYPR</sequence>
<dbReference type="InterPro" id="IPR012674">
    <property type="entry name" value="Calycin"/>
</dbReference>
<feature type="chain" id="PRO_5035884293" evidence="1">
    <location>
        <begin position="17"/>
        <end position="294"/>
    </location>
</feature>
<keyword evidence="1" id="KW-0732">Signal</keyword>
<dbReference type="PANTHER" id="PTHR15854">
    <property type="entry name" value="THAP4 PROTEIN"/>
    <property type="match status" value="1"/>
</dbReference>
<evidence type="ECO:0000313" key="4">
    <source>
        <dbReference type="Proteomes" id="UP000605970"/>
    </source>
</evidence>
<dbReference type="InterPro" id="IPR014878">
    <property type="entry name" value="THAP4-like_heme-bd"/>
</dbReference>
<dbReference type="CDD" id="cd07828">
    <property type="entry name" value="lipocalin_heme-bd-THAP4-like"/>
    <property type="match status" value="1"/>
</dbReference>
<gene>
    <name evidence="3" type="ORF">Mgra_00004509</name>
</gene>
<feature type="non-terminal residue" evidence="3">
    <location>
        <position position="294"/>
    </location>
</feature>
<feature type="domain" description="THAP4-like heme-binding" evidence="2">
    <location>
        <begin position="133"/>
        <end position="290"/>
    </location>
</feature>
<evidence type="ECO:0000256" key="1">
    <source>
        <dbReference type="SAM" id="SignalP"/>
    </source>
</evidence>
<dbReference type="Proteomes" id="UP000605970">
    <property type="component" value="Unassembled WGS sequence"/>
</dbReference>
<dbReference type="Pfam" id="PF08768">
    <property type="entry name" value="THAP4_heme-bd"/>
    <property type="match status" value="1"/>
</dbReference>
<dbReference type="SUPFAM" id="SSF50814">
    <property type="entry name" value="Lipocalins"/>
    <property type="match status" value="1"/>
</dbReference>
<evidence type="ECO:0000259" key="2">
    <source>
        <dbReference type="Pfam" id="PF08768"/>
    </source>
</evidence>
<dbReference type="OrthoDB" id="58529at2759"/>
<dbReference type="EMBL" id="JABEBT010000034">
    <property type="protein sequence ID" value="KAF7636061.1"/>
    <property type="molecule type" value="Genomic_DNA"/>
</dbReference>
<accession>A0A8S9ZRJ8</accession>
<protein>
    <submittedName>
        <fullName evidence="3">DUF1794 domain-containing protein</fullName>
    </submittedName>
</protein>
<dbReference type="PANTHER" id="PTHR15854:SF2">
    <property type="entry name" value="MARVEL DOMAIN-CONTAINING PROTEIN-RELATED"/>
    <property type="match status" value="1"/>
</dbReference>
<dbReference type="Gene3D" id="2.40.128.20">
    <property type="match status" value="1"/>
</dbReference>
<name>A0A8S9ZRJ8_9BILA</name>
<keyword evidence="4" id="KW-1185">Reference proteome</keyword>
<proteinExistence type="predicted"/>